<keyword evidence="3" id="KW-1185">Reference proteome</keyword>
<dbReference type="EMBL" id="JACSGT010000001">
    <property type="protein sequence ID" value="MCF2218639.1"/>
    <property type="molecule type" value="Genomic_DNA"/>
</dbReference>
<name>A0ABS9C4M5_9FLAO</name>
<organism evidence="2 3">
    <name type="scientific">Chryseobacterium indicum</name>
    <dbReference type="NCBI Taxonomy" id="2766954"/>
    <lineage>
        <taxon>Bacteria</taxon>
        <taxon>Pseudomonadati</taxon>
        <taxon>Bacteroidota</taxon>
        <taxon>Flavobacteriia</taxon>
        <taxon>Flavobacteriales</taxon>
        <taxon>Weeksellaceae</taxon>
        <taxon>Chryseobacterium group</taxon>
        <taxon>Chryseobacterium</taxon>
    </lineage>
</organism>
<proteinExistence type="predicted"/>
<evidence type="ECO:0000313" key="2">
    <source>
        <dbReference type="EMBL" id="MCF2218639.1"/>
    </source>
</evidence>
<sequence length="57" mass="6332">MKSIATILLGIFCGFVSLSCRCDPDQDNPKESTETNAENKNLNKYYTESDSAVVNQK</sequence>
<evidence type="ECO:0008006" key="4">
    <source>
        <dbReference type="Google" id="ProtNLM"/>
    </source>
</evidence>
<dbReference type="PROSITE" id="PS51257">
    <property type="entry name" value="PROKAR_LIPOPROTEIN"/>
    <property type="match status" value="1"/>
</dbReference>
<protein>
    <recommendedName>
        <fullName evidence="4">Lipoprotein</fullName>
    </recommendedName>
</protein>
<reference evidence="2" key="1">
    <citation type="submission" date="2021-08" db="EMBL/GenBank/DDBJ databases">
        <title>Complete genome sequence of Chryseobacterium sp strain PS-8.</title>
        <authorList>
            <person name="Das S.K."/>
        </authorList>
    </citation>
    <scope>NUCLEOTIDE SEQUENCE</scope>
    <source>
        <strain evidence="2">PS-8</strain>
    </source>
</reference>
<evidence type="ECO:0000256" key="1">
    <source>
        <dbReference type="SAM" id="MobiDB-lite"/>
    </source>
</evidence>
<evidence type="ECO:0000313" key="3">
    <source>
        <dbReference type="Proteomes" id="UP001430374"/>
    </source>
</evidence>
<feature type="compositionally biased region" description="Polar residues" evidence="1">
    <location>
        <begin position="34"/>
        <end position="57"/>
    </location>
</feature>
<dbReference type="Proteomes" id="UP001430374">
    <property type="component" value="Unassembled WGS sequence"/>
</dbReference>
<accession>A0ABS9C4M5</accession>
<dbReference type="RefSeq" id="WP_235130361.1">
    <property type="nucleotide sequence ID" value="NZ_JACSGT010000001.1"/>
</dbReference>
<feature type="compositionally biased region" description="Basic and acidic residues" evidence="1">
    <location>
        <begin position="24"/>
        <end position="33"/>
    </location>
</feature>
<feature type="region of interest" description="Disordered" evidence="1">
    <location>
        <begin position="24"/>
        <end position="57"/>
    </location>
</feature>
<comment type="caution">
    <text evidence="2">The sequence shown here is derived from an EMBL/GenBank/DDBJ whole genome shotgun (WGS) entry which is preliminary data.</text>
</comment>
<gene>
    <name evidence="2" type="ORF">H9Q08_04920</name>
</gene>